<dbReference type="InterPro" id="IPR046425">
    <property type="entry name" value="ClpX_bact"/>
</dbReference>
<dbReference type="Proteomes" id="UP000612855">
    <property type="component" value="Unassembled WGS sequence"/>
</dbReference>
<dbReference type="PANTHER" id="PTHR48102:SF7">
    <property type="entry name" value="ATP-DEPENDENT CLP PROTEASE ATP-BINDING SUBUNIT CLPX-LIKE, MITOCHONDRIAL"/>
    <property type="match status" value="1"/>
</dbReference>
<keyword evidence="10" id="KW-1185">Reference proteome</keyword>
<dbReference type="GO" id="GO:0008233">
    <property type="term" value="F:peptidase activity"/>
    <property type="evidence" value="ECO:0007669"/>
    <property type="project" value="UniProtKB-KW"/>
</dbReference>
<keyword evidence="9" id="KW-0645">Protease</keyword>
<dbReference type="InterPro" id="IPR050052">
    <property type="entry name" value="ATP-dep_Clp_protease_ClpX"/>
</dbReference>
<keyword evidence="2 6" id="KW-0547">Nucleotide-binding</keyword>
<dbReference type="SMART" id="SM00994">
    <property type="entry name" value="zf-C4_ClpX"/>
    <property type="match status" value="1"/>
</dbReference>
<dbReference type="FunFam" id="3.40.50.300:FF:000005">
    <property type="entry name" value="ATP-dependent Clp protease ATP-binding subunit ClpX"/>
    <property type="match status" value="1"/>
</dbReference>
<dbReference type="PANTHER" id="PTHR48102">
    <property type="entry name" value="ATP-DEPENDENT CLP PROTEASE ATP-BINDING SUBUNIT CLPX-LIKE, MITOCHONDRIAL-RELATED"/>
    <property type="match status" value="1"/>
</dbReference>
<keyword evidence="1 6" id="KW-0479">Metal-binding</keyword>
<dbReference type="PROSITE" id="PS51902">
    <property type="entry name" value="CLPX_ZB"/>
    <property type="match status" value="1"/>
</dbReference>
<dbReference type="InterPro" id="IPR004487">
    <property type="entry name" value="Clp_protease_ATP-bd_su_ClpX"/>
</dbReference>
<dbReference type="GO" id="GO:0008270">
    <property type="term" value="F:zinc ion binding"/>
    <property type="evidence" value="ECO:0007669"/>
    <property type="project" value="UniProtKB-UniRule"/>
</dbReference>
<evidence type="ECO:0000256" key="4">
    <source>
        <dbReference type="ARBA" id="ARBA00022840"/>
    </source>
</evidence>
<evidence type="ECO:0000313" key="10">
    <source>
        <dbReference type="Proteomes" id="UP000612855"/>
    </source>
</evidence>
<dbReference type="CDD" id="cd19497">
    <property type="entry name" value="RecA-like_ClpX"/>
    <property type="match status" value="1"/>
</dbReference>
<name>A0A916ZZJ2_9RHOB</name>
<dbReference type="GO" id="GO:0016887">
    <property type="term" value="F:ATP hydrolysis activity"/>
    <property type="evidence" value="ECO:0007669"/>
    <property type="project" value="InterPro"/>
</dbReference>
<evidence type="ECO:0000256" key="2">
    <source>
        <dbReference type="ARBA" id="ARBA00022741"/>
    </source>
</evidence>
<comment type="function">
    <text evidence="6">ATP-dependent specificity component of the Clp protease. It directs the protease to specific substrates. Can perform chaperone functions in the absence of ClpP.</text>
</comment>
<feature type="domain" description="ClpX-type ZB" evidence="8">
    <location>
        <begin position="3"/>
        <end position="56"/>
    </location>
</feature>
<dbReference type="EMBL" id="BMFJ01000001">
    <property type="protein sequence ID" value="GGE20274.1"/>
    <property type="molecule type" value="Genomic_DNA"/>
</dbReference>
<feature type="binding site" evidence="6 7">
    <location>
        <position position="15"/>
    </location>
    <ligand>
        <name>Zn(2+)</name>
        <dbReference type="ChEBI" id="CHEBI:29105"/>
    </ligand>
</feature>
<evidence type="ECO:0000256" key="7">
    <source>
        <dbReference type="PROSITE-ProRule" id="PRU01250"/>
    </source>
</evidence>
<evidence type="ECO:0000256" key="3">
    <source>
        <dbReference type="ARBA" id="ARBA00022833"/>
    </source>
</evidence>
<feature type="binding site" evidence="6 7">
    <location>
        <position position="40"/>
    </location>
    <ligand>
        <name>Zn(2+)</name>
        <dbReference type="ChEBI" id="CHEBI:29105"/>
    </ligand>
</feature>
<dbReference type="GO" id="GO:0005524">
    <property type="term" value="F:ATP binding"/>
    <property type="evidence" value="ECO:0007669"/>
    <property type="project" value="UniProtKB-UniRule"/>
</dbReference>
<proteinExistence type="inferred from homology"/>
<comment type="similarity">
    <text evidence="6 7">Belongs to the ClpX chaperone family.</text>
</comment>
<evidence type="ECO:0000256" key="1">
    <source>
        <dbReference type="ARBA" id="ARBA00022723"/>
    </source>
</evidence>
<dbReference type="GO" id="GO:0140662">
    <property type="term" value="F:ATP-dependent protein folding chaperone"/>
    <property type="evidence" value="ECO:0007669"/>
    <property type="project" value="InterPro"/>
</dbReference>
<dbReference type="Gene3D" id="1.10.8.60">
    <property type="match status" value="1"/>
</dbReference>
<dbReference type="InterPro" id="IPR010603">
    <property type="entry name" value="Znf_CppX_C4"/>
</dbReference>
<dbReference type="AlphaFoldDB" id="A0A916ZZJ2"/>
<dbReference type="NCBIfam" id="TIGR00382">
    <property type="entry name" value="clpX"/>
    <property type="match status" value="1"/>
</dbReference>
<dbReference type="FunFam" id="1.10.8.60:FF:000002">
    <property type="entry name" value="ATP-dependent Clp protease ATP-binding subunit ClpX"/>
    <property type="match status" value="1"/>
</dbReference>
<accession>A0A916ZZJ2</accession>
<dbReference type="InterPro" id="IPR019489">
    <property type="entry name" value="Clp_ATPase_C"/>
</dbReference>
<feature type="binding site" evidence="6 7">
    <location>
        <position position="18"/>
    </location>
    <ligand>
        <name>Zn(2+)</name>
        <dbReference type="ChEBI" id="CHEBI:29105"/>
    </ligand>
</feature>
<dbReference type="SUPFAM" id="SSF57716">
    <property type="entry name" value="Glucocorticoid receptor-like (DNA-binding domain)"/>
    <property type="match status" value="1"/>
</dbReference>
<dbReference type="Pfam" id="PF06689">
    <property type="entry name" value="zf-C4_ClpX"/>
    <property type="match status" value="1"/>
</dbReference>
<keyword evidence="5 6" id="KW-0143">Chaperone</keyword>
<keyword evidence="4 6" id="KW-0067">ATP-binding</keyword>
<dbReference type="GO" id="GO:0051603">
    <property type="term" value="P:proteolysis involved in protein catabolic process"/>
    <property type="evidence" value="ECO:0007669"/>
    <property type="project" value="TreeGrafter"/>
</dbReference>
<keyword evidence="3 6" id="KW-0862">Zinc</keyword>
<dbReference type="SUPFAM" id="SSF52540">
    <property type="entry name" value="P-loop containing nucleoside triphosphate hydrolases"/>
    <property type="match status" value="1"/>
</dbReference>
<comment type="subunit">
    <text evidence="6">Component of the ClpX-ClpP complex. Forms a hexameric ring that, in the presence of ATP, binds to fourteen ClpP subunits assembled into a disk-like structure with a central cavity, resembling the structure of eukaryotic proteasomes.</text>
</comment>
<feature type="binding site" evidence="6">
    <location>
        <begin position="119"/>
        <end position="126"/>
    </location>
    <ligand>
        <name>ATP</name>
        <dbReference type="ChEBI" id="CHEBI:30616"/>
    </ligand>
</feature>
<dbReference type="Gene3D" id="6.20.220.10">
    <property type="entry name" value="ClpX chaperone, C4-type zinc finger domain"/>
    <property type="match status" value="1"/>
</dbReference>
<dbReference type="GO" id="GO:0051082">
    <property type="term" value="F:unfolded protein binding"/>
    <property type="evidence" value="ECO:0007669"/>
    <property type="project" value="UniProtKB-UniRule"/>
</dbReference>
<dbReference type="Gene3D" id="3.40.50.300">
    <property type="entry name" value="P-loop containing nucleotide triphosphate hydrolases"/>
    <property type="match status" value="1"/>
</dbReference>
<dbReference type="InterPro" id="IPR003593">
    <property type="entry name" value="AAA+_ATPase"/>
</dbReference>
<dbReference type="SMART" id="SM00382">
    <property type="entry name" value="AAA"/>
    <property type="match status" value="1"/>
</dbReference>
<dbReference type="SMART" id="SM01086">
    <property type="entry name" value="ClpB_D2-small"/>
    <property type="match status" value="1"/>
</dbReference>
<dbReference type="InterPro" id="IPR003959">
    <property type="entry name" value="ATPase_AAA_core"/>
</dbReference>
<keyword evidence="9" id="KW-0378">Hydrolase</keyword>
<dbReference type="NCBIfam" id="NF003745">
    <property type="entry name" value="PRK05342.1"/>
    <property type="match status" value="1"/>
</dbReference>
<comment type="caution">
    <text evidence="9">The sequence shown here is derived from an EMBL/GenBank/DDBJ whole genome shotgun (WGS) entry which is preliminary data.</text>
</comment>
<sequence>MANNSGGDSKNTLYCSFCGKSQHEVRKLIAGPTVFICDECVELCMDIIREETKATGLKSSEGVPTPQEICDVLDDYVIGQMKAKRVLSVAVHNHYKRLNHSAKGGDIELAKSNILLIGPTGCGKTLLAQTLARILDVPFTMADATTLTEAGYVGEDVENIILKLLQASEYNVEKAQRGIVYIDEVDKITRKSENPSITRDVSGEGVQQALLKLMEGTVASVPPQGGRKHPQQEFLQVDTTNILFICGGAFAGLDRIIAQRGKGSAMGFGAEVRDNDNRGVGEIFKDLEPEDLLKFGLIPEFVGRLPVLATLEDLDEEALVTILTEPKNALVKQYQRLFEIEDAELSFTDDALTAIAKRAIERKTGARGLRSILEDILLDTMFELPGMENVTEVVVNEEAVTSDAKPLMIYADQKKEPASAG</sequence>
<dbReference type="GO" id="GO:0009376">
    <property type="term" value="C:HslUV protease complex"/>
    <property type="evidence" value="ECO:0007669"/>
    <property type="project" value="TreeGrafter"/>
</dbReference>
<evidence type="ECO:0000313" key="9">
    <source>
        <dbReference type="EMBL" id="GGE20274.1"/>
    </source>
</evidence>
<organism evidence="9 10">
    <name type="scientific">Primorskyibacter flagellatus</name>
    <dbReference type="NCBI Taxonomy" id="1387277"/>
    <lineage>
        <taxon>Bacteria</taxon>
        <taxon>Pseudomonadati</taxon>
        <taxon>Pseudomonadota</taxon>
        <taxon>Alphaproteobacteria</taxon>
        <taxon>Rhodobacterales</taxon>
        <taxon>Roseobacteraceae</taxon>
        <taxon>Primorskyibacter</taxon>
    </lineage>
</organism>
<gene>
    <name evidence="6 9" type="primary">clpX</name>
    <name evidence="9" type="ORF">GCM10011360_06200</name>
</gene>
<evidence type="ECO:0000259" key="8">
    <source>
        <dbReference type="PROSITE" id="PS51902"/>
    </source>
</evidence>
<dbReference type="InterPro" id="IPR059188">
    <property type="entry name" value="Znf_CLPX-like"/>
</dbReference>
<reference evidence="10" key="1">
    <citation type="journal article" date="2019" name="Int. J. Syst. Evol. Microbiol.">
        <title>The Global Catalogue of Microorganisms (GCM) 10K type strain sequencing project: providing services to taxonomists for standard genome sequencing and annotation.</title>
        <authorList>
            <consortium name="The Broad Institute Genomics Platform"/>
            <consortium name="The Broad Institute Genome Sequencing Center for Infectious Disease"/>
            <person name="Wu L."/>
            <person name="Ma J."/>
        </authorList>
    </citation>
    <scope>NUCLEOTIDE SEQUENCE [LARGE SCALE GENOMIC DNA]</scope>
    <source>
        <strain evidence="10">CGMCC 1.12664</strain>
    </source>
</reference>
<dbReference type="GO" id="GO:0046983">
    <property type="term" value="F:protein dimerization activity"/>
    <property type="evidence" value="ECO:0007669"/>
    <property type="project" value="UniProtKB-UniRule"/>
</dbReference>
<dbReference type="GO" id="GO:0051301">
    <property type="term" value="P:cell division"/>
    <property type="evidence" value="ECO:0007669"/>
    <property type="project" value="TreeGrafter"/>
</dbReference>
<dbReference type="Pfam" id="PF07724">
    <property type="entry name" value="AAA_2"/>
    <property type="match status" value="1"/>
</dbReference>
<dbReference type="Pfam" id="PF10431">
    <property type="entry name" value="ClpB_D2-small"/>
    <property type="match status" value="1"/>
</dbReference>
<dbReference type="HAMAP" id="MF_00175">
    <property type="entry name" value="ClpX"/>
    <property type="match status" value="1"/>
</dbReference>
<evidence type="ECO:0000256" key="6">
    <source>
        <dbReference type="HAMAP-Rule" id="MF_00175"/>
    </source>
</evidence>
<evidence type="ECO:0000256" key="5">
    <source>
        <dbReference type="ARBA" id="ARBA00023186"/>
    </source>
</evidence>
<dbReference type="InterPro" id="IPR038366">
    <property type="entry name" value="Znf_CppX_C4_sf"/>
</dbReference>
<dbReference type="InterPro" id="IPR027417">
    <property type="entry name" value="P-loop_NTPase"/>
</dbReference>
<dbReference type="RefSeq" id="WP_188476163.1">
    <property type="nucleotide sequence ID" value="NZ_BMFJ01000001.1"/>
</dbReference>
<protein>
    <recommendedName>
        <fullName evidence="6">ATP-dependent Clp protease ATP-binding subunit ClpX</fullName>
    </recommendedName>
</protein>
<feature type="binding site" evidence="6 7">
    <location>
        <position position="37"/>
    </location>
    <ligand>
        <name>Zn(2+)</name>
        <dbReference type="ChEBI" id="CHEBI:29105"/>
    </ligand>
</feature>